<evidence type="ECO:0000256" key="9">
    <source>
        <dbReference type="ARBA" id="ARBA00022840"/>
    </source>
</evidence>
<evidence type="ECO:0000259" key="15">
    <source>
        <dbReference type="PROSITE" id="PS50110"/>
    </source>
</evidence>
<dbReference type="SMART" id="SM00911">
    <property type="entry name" value="HWE_HK"/>
    <property type="match status" value="1"/>
</dbReference>
<dbReference type="PRINTS" id="PR01033">
    <property type="entry name" value="PHYTOCHROME"/>
</dbReference>
<dbReference type="Pfam" id="PF08446">
    <property type="entry name" value="PAS_2"/>
    <property type="match status" value="1"/>
</dbReference>
<keyword evidence="11" id="KW-0675">Receptor</keyword>
<dbReference type="Gene3D" id="3.30.450.270">
    <property type="match status" value="1"/>
</dbReference>
<feature type="domain" description="Phytochrome chromophore attachment site" evidence="14">
    <location>
        <begin position="148"/>
        <end position="307"/>
    </location>
</feature>
<dbReference type="GO" id="GO:0009584">
    <property type="term" value="P:detection of visible light"/>
    <property type="evidence" value="ECO:0007669"/>
    <property type="project" value="InterPro"/>
</dbReference>
<dbReference type="InterPro" id="IPR011102">
    <property type="entry name" value="Sig_transdc_His_kinase_HWE"/>
</dbReference>
<feature type="modified residue" description="4-aspartylphosphate" evidence="12">
    <location>
        <position position="791"/>
    </location>
</feature>
<keyword evidence="6" id="KW-0808">Transferase</keyword>
<accession>A0A370GAA5</accession>
<evidence type="ECO:0000256" key="11">
    <source>
        <dbReference type="ARBA" id="ARBA00023170"/>
    </source>
</evidence>
<dbReference type="InterPro" id="IPR029016">
    <property type="entry name" value="GAF-like_dom_sf"/>
</dbReference>
<evidence type="ECO:0000259" key="14">
    <source>
        <dbReference type="PROSITE" id="PS50046"/>
    </source>
</evidence>
<gene>
    <name evidence="17" type="ORF">C7453_101564</name>
    <name evidence="16" type="ORF">HLH32_02785</name>
</gene>
<dbReference type="InterPro" id="IPR016132">
    <property type="entry name" value="Phyto_chromo_attachment"/>
</dbReference>
<keyword evidence="10" id="KW-0157">Chromophore</keyword>
<dbReference type="SMART" id="SM00448">
    <property type="entry name" value="REC"/>
    <property type="match status" value="1"/>
</dbReference>
<dbReference type="Pfam" id="PF00360">
    <property type="entry name" value="PHY"/>
    <property type="match status" value="1"/>
</dbReference>
<feature type="region of interest" description="Disordered" evidence="13">
    <location>
        <begin position="714"/>
        <end position="735"/>
    </location>
</feature>
<evidence type="ECO:0000313" key="16">
    <source>
        <dbReference type="EMBL" id="MBB2185325.1"/>
    </source>
</evidence>
<dbReference type="SUPFAM" id="SSF52172">
    <property type="entry name" value="CheY-like"/>
    <property type="match status" value="1"/>
</dbReference>
<evidence type="ECO:0000256" key="7">
    <source>
        <dbReference type="ARBA" id="ARBA00022741"/>
    </source>
</evidence>
<keyword evidence="18" id="KW-1185">Reference proteome</keyword>
<dbReference type="Pfam" id="PF07536">
    <property type="entry name" value="HWE_HK"/>
    <property type="match status" value="1"/>
</dbReference>
<keyword evidence="9" id="KW-0067">ATP-binding</keyword>
<organism evidence="17 18">
    <name type="scientific">Gluconacetobacter liquefaciens</name>
    <name type="common">Acetobacter liquefaciens</name>
    <dbReference type="NCBI Taxonomy" id="89584"/>
    <lineage>
        <taxon>Bacteria</taxon>
        <taxon>Pseudomonadati</taxon>
        <taxon>Pseudomonadota</taxon>
        <taxon>Alphaproteobacteria</taxon>
        <taxon>Acetobacterales</taxon>
        <taxon>Acetobacteraceae</taxon>
        <taxon>Gluconacetobacter</taxon>
    </lineage>
</organism>
<reference evidence="16 19" key="2">
    <citation type="submission" date="2020-04" db="EMBL/GenBank/DDBJ databases">
        <title>Description of novel Gluconacetobacter.</title>
        <authorList>
            <person name="Sombolestani A."/>
        </authorList>
    </citation>
    <scope>NUCLEOTIDE SEQUENCE [LARGE SCALE GENOMIC DNA]</scope>
    <source>
        <strain evidence="16 19">LMG 1382</strain>
    </source>
</reference>
<evidence type="ECO:0000256" key="3">
    <source>
        <dbReference type="ARBA" id="ARBA00022543"/>
    </source>
</evidence>
<comment type="caution">
    <text evidence="17">The sequence shown here is derived from an EMBL/GenBank/DDBJ whole genome shotgun (WGS) entry which is preliminary data.</text>
</comment>
<dbReference type="GO" id="GO:0009881">
    <property type="term" value="F:photoreceptor activity"/>
    <property type="evidence" value="ECO:0007669"/>
    <property type="project" value="UniProtKB-KW"/>
</dbReference>
<dbReference type="InterPro" id="IPR036890">
    <property type="entry name" value="HATPase_C_sf"/>
</dbReference>
<dbReference type="EMBL" id="JABEQI010000001">
    <property type="protein sequence ID" value="MBB2185325.1"/>
    <property type="molecule type" value="Genomic_DNA"/>
</dbReference>
<protein>
    <recommendedName>
        <fullName evidence="2">histidine kinase</fullName>
        <ecNumber evidence="2">2.7.13.3</ecNumber>
    </recommendedName>
</protein>
<evidence type="ECO:0000256" key="1">
    <source>
        <dbReference type="ARBA" id="ARBA00000085"/>
    </source>
</evidence>
<dbReference type="InterPro" id="IPR001294">
    <property type="entry name" value="Phytochrome"/>
</dbReference>
<evidence type="ECO:0000256" key="12">
    <source>
        <dbReference type="PROSITE-ProRule" id="PRU00169"/>
    </source>
</evidence>
<dbReference type="InterPro" id="IPR013515">
    <property type="entry name" value="Phytochrome_cen-reg"/>
</dbReference>
<evidence type="ECO:0000256" key="10">
    <source>
        <dbReference type="ARBA" id="ARBA00022991"/>
    </source>
</evidence>
<dbReference type="EMBL" id="QQAW01000001">
    <property type="protein sequence ID" value="RDI40765.1"/>
    <property type="molecule type" value="Genomic_DNA"/>
</dbReference>
<evidence type="ECO:0000313" key="17">
    <source>
        <dbReference type="EMBL" id="RDI40765.1"/>
    </source>
</evidence>
<dbReference type="EC" id="2.7.13.3" evidence="2"/>
<dbReference type="PANTHER" id="PTHR41523:SF7">
    <property type="entry name" value="HISTIDINE KINASE"/>
    <property type="match status" value="1"/>
</dbReference>
<evidence type="ECO:0000256" key="6">
    <source>
        <dbReference type="ARBA" id="ARBA00022679"/>
    </source>
</evidence>
<dbReference type="InterPro" id="IPR003018">
    <property type="entry name" value="GAF"/>
</dbReference>
<keyword evidence="3" id="KW-0600">Photoreceptor protein</keyword>
<dbReference type="PROSITE" id="PS50110">
    <property type="entry name" value="RESPONSE_REGULATORY"/>
    <property type="match status" value="1"/>
</dbReference>
<dbReference type="Proteomes" id="UP000254958">
    <property type="component" value="Unassembled WGS sequence"/>
</dbReference>
<dbReference type="GO" id="GO:0000160">
    <property type="term" value="P:phosphorelay signal transduction system"/>
    <property type="evidence" value="ECO:0007669"/>
    <property type="project" value="InterPro"/>
</dbReference>
<dbReference type="GO" id="GO:0006355">
    <property type="term" value="P:regulation of DNA-templated transcription"/>
    <property type="evidence" value="ECO:0007669"/>
    <property type="project" value="InterPro"/>
</dbReference>
<proteinExistence type="predicted"/>
<dbReference type="PANTHER" id="PTHR41523">
    <property type="entry name" value="TWO-COMPONENT SYSTEM SENSOR PROTEIN"/>
    <property type="match status" value="1"/>
</dbReference>
<feature type="domain" description="Response regulatory" evidence="15">
    <location>
        <begin position="741"/>
        <end position="852"/>
    </location>
</feature>
<evidence type="ECO:0000256" key="2">
    <source>
        <dbReference type="ARBA" id="ARBA00012438"/>
    </source>
</evidence>
<evidence type="ECO:0000256" key="4">
    <source>
        <dbReference type="ARBA" id="ARBA00022553"/>
    </source>
</evidence>
<dbReference type="InterPro" id="IPR011006">
    <property type="entry name" value="CheY-like_superfamily"/>
</dbReference>
<dbReference type="SMART" id="SM00065">
    <property type="entry name" value="GAF"/>
    <property type="match status" value="1"/>
</dbReference>
<keyword evidence="8 17" id="KW-0418">Kinase</keyword>
<dbReference type="InterPro" id="IPR013654">
    <property type="entry name" value="PAS_2"/>
</dbReference>
<dbReference type="PROSITE" id="PS50046">
    <property type="entry name" value="PHYTOCHROME_2"/>
    <property type="match status" value="1"/>
</dbReference>
<dbReference type="CDD" id="cd16936">
    <property type="entry name" value="HATPase_RsbW-like"/>
    <property type="match status" value="1"/>
</dbReference>
<dbReference type="InterPro" id="IPR035965">
    <property type="entry name" value="PAS-like_dom_sf"/>
</dbReference>
<evidence type="ECO:0000256" key="8">
    <source>
        <dbReference type="ARBA" id="ARBA00022777"/>
    </source>
</evidence>
<keyword evidence="7" id="KW-0547">Nucleotide-binding</keyword>
<evidence type="ECO:0000313" key="18">
    <source>
        <dbReference type="Proteomes" id="UP000254958"/>
    </source>
</evidence>
<keyword evidence="5" id="KW-0716">Sensory transduction</keyword>
<evidence type="ECO:0000313" key="19">
    <source>
        <dbReference type="Proteomes" id="UP000562982"/>
    </source>
</evidence>
<keyword evidence="4 12" id="KW-0597">Phosphoprotein</keyword>
<sequence length="856" mass="94290">MTKQDIKPIVFGQADLTNCDREPIHIPASIQPAGCMMVFAGSGPELVAFSQNAADFLQCPPLHHGMTLEQCVGHAASLIRALADNGNTTYPEIAFNVAFPGDRRCDVAVHRSRDSIIVECEPATPEQMHARLVVKQRKLLECARDPQDKMSLLREVAASIRQMFGYDRVMVYRFAPDWSGQVIVEDRRDDLESFLGQHFPSSDIPAQARELYRRSLIRVIGDAHYQPVPMVEQPGAAPLDMSFMHLRAVSPIHCEYLINMGVHASMSVSLIVDGRLWGLIACHHYSPRSLFMAERIAAKMIGEFIGLQVVALHRSRRLRLAQAAQRFLSRFLDDTSGMTDLLPRARKYLVELPGLISCDGSGVLSGQRWISVGRALPEADVRTLVAHAGTATSNQLWHSDCLTRDCPALPPSDLCGALIIPFFPEKEDCLVLFRREWAHTVVWGGDPEKTYSTGPHGIRLTPRRSFEIWTEEVRQHSASWSADNVEVAGLFRSALMEVAARSNWMKLQETLIADRTQRILNDELNHRVKNVLSVVRSLVARLPPRQDSVADYRRTIQGRIKALAHAHDLAIGASADMSLHNLLATELAPYASGEGKIALSGPDIRLTERALTLLALLFHELTTNAVKYGALSIPSGRVTVRWTHDAASGICTIHWAERDGPPVQAPDRSGFGSLLIDRAVSHDLQGTARRRFDPEGVTVDISLPAAAIMRDAPLANRKASTPKETPPEPSPRPEDLLRGRNILILEDEFLIAADLEMTLLSDLEADVFLAPDIQTAENLLKTQKIDCAILDMNVQGLSSAPVAGLLTEKGIPFLFATGYGSEKLATPSFTGVPILHKPYTPTEAIAALATLVMGRT</sequence>
<dbReference type="Pfam" id="PF01590">
    <property type="entry name" value="GAF"/>
    <property type="match status" value="1"/>
</dbReference>
<dbReference type="InterPro" id="IPR001789">
    <property type="entry name" value="Sig_transdc_resp-reg_receiver"/>
</dbReference>
<dbReference type="Gene3D" id="3.30.565.10">
    <property type="entry name" value="Histidine kinase-like ATPase, C-terminal domain"/>
    <property type="match status" value="1"/>
</dbReference>
<dbReference type="Proteomes" id="UP000562982">
    <property type="component" value="Unassembled WGS sequence"/>
</dbReference>
<dbReference type="Gene3D" id="3.30.450.20">
    <property type="entry name" value="PAS domain"/>
    <property type="match status" value="1"/>
</dbReference>
<dbReference type="SUPFAM" id="SSF55781">
    <property type="entry name" value="GAF domain-like"/>
    <property type="match status" value="2"/>
</dbReference>
<evidence type="ECO:0000256" key="5">
    <source>
        <dbReference type="ARBA" id="ARBA00022606"/>
    </source>
</evidence>
<dbReference type="Gene3D" id="3.40.50.2300">
    <property type="match status" value="1"/>
</dbReference>
<name>A0A370GAA5_GLULI</name>
<dbReference type="AlphaFoldDB" id="A0A370GAA5"/>
<dbReference type="InterPro" id="IPR043150">
    <property type="entry name" value="Phytochrome_PHY_sf"/>
</dbReference>
<evidence type="ECO:0000256" key="13">
    <source>
        <dbReference type="SAM" id="MobiDB-lite"/>
    </source>
</evidence>
<dbReference type="Gene3D" id="3.30.450.40">
    <property type="match status" value="1"/>
</dbReference>
<dbReference type="RefSeq" id="WP_170143091.1">
    <property type="nucleotide sequence ID" value="NZ_BJMI01000010.1"/>
</dbReference>
<dbReference type="SUPFAM" id="SSF55785">
    <property type="entry name" value="PYP-like sensor domain (PAS domain)"/>
    <property type="match status" value="1"/>
</dbReference>
<dbReference type="GO" id="GO:0004673">
    <property type="term" value="F:protein histidine kinase activity"/>
    <property type="evidence" value="ECO:0007669"/>
    <property type="project" value="UniProtKB-EC"/>
</dbReference>
<comment type="catalytic activity">
    <reaction evidence="1">
        <text>ATP + protein L-histidine = ADP + protein N-phospho-L-histidine.</text>
        <dbReference type="EC" id="2.7.13.3"/>
    </reaction>
</comment>
<reference evidence="17 18" key="1">
    <citation type="submission" date="2018-07" db="EMBL/GenBank/DDBJ databases">
        <title>Genomic Encyclopedia of Type Strains, Phase IV (KMG-IV): sequencing the most valuable type-strain genomes for metagenomic binning, comparative biology and taxonomic classification.</title>
        <authorList>
            <person name="Goeker M."/>
        </authorList>
    </citation>
    <scope>NUCLEOTIDE SEQUENCE [LARGE SCALE GENOMIC DNA]</scope>
    <source>
        <strain evidence="17 18">DSM 5603</strain>
    </source>
</reference>
<dbReference type="GO" id="GO:0005524">
    <property type="term" value="F:ATP binding"/>
    <property type="evidence" value="ECO:0007669"/>
    <property type="project" value="UniProtKB-KW"/>
</dbReference>